<dbReference type="Proteomes" id="UP001596484">
    <property type="component" value="Unassembled WGS sequence"/>
</dbReference>
<organism evidence="3 4">
    <name type="scientific">Rhodococcus daqingensis</name>
    <dbReference type="NCBI Taxonomy" id="2479363"/>
    <lineage>
        <taxon>Bacteria</taxon>
        <taxon>Bacillati</taxon>
        <taxon>Actinomycetota</taxon>
        <taxon>Actinomycetes</taxon>
        <taxon>Mycobacteriales</taxon>
        <taxon>Nocardiaceae</taxon>
        <taxon>Rhodococcus</taxon>
    </lineage>
</organism>
<evidence type="ECO:0000256" key="1">
    <source>
        <dbReference type="ARBA" id="ARBA00006987"/>
    </source>
</evidence>
<dbReference type="RefSeq" id="WP_378404239.1">
    <property type="nucleotide sequence ID" value="NZ_JBHTCS010000012.1"/>
</dbReference>
<feature type="chain" id="PRO_5046086403" evidence="2">
    <location>
        <begin position="24"/>
        <end position="322"/>
    </location>
</feature>
<dbReference type="PIRSF" id="PIRSF017082">
    <property type="entry name" value="YflP"/>
    <property type="match status" value="1"/>
</dbReference>
<feature type="signal peptide" evidence="2">
    <location>
        <begin position="1"/>
        <end position="23"/>
    </location>
</feature>
<dbReference type="PANTHER" id="PTHR42928">
    <property type="entry name" value="TRICARBOXYLATE-BINDING PROTEIN"/>
    <property type="match status" value="1"/>
</dbReference>
<dbReference type="PANTHER" id="PTHR42928:SF3">
    <property type="entry name" value="UPF0065 PROTEIN YFLP"/>
    <property type="match status" value="1"/>
</dbReference>
<comment type="similarity">
    <text evidence="1">Belongs to the UPF0065 (bug) family.</text>
</comment>
<dbReference type="Pfam" id="PF03401">
    <property type="entry name" value="TctC"/>
    <property type="match status" value="1"/>
</dbReference>
<reference evidence="4" key="1">
    <citation type="journal article" date="2019" name="Int. J. Syst. Evol. Microbiol.">
        <title>The Global Catalogue of Microorganisms (GCM) 10K type strain sequencing project: providing services to taxonomists for standard genome sequencing and annotation.</title>
        <authorList>
            <consortium name="The Broad Institute Genomics Platform"/>
            <consortium name="The Broad Institute Genome Sequencing Center for Infectious Disease"/>
            <person name="Wu L."/>
            <person name="Ma J."/>
        </authorList>
    </citation>
    <scope>NUCLEOTIDE SEQUENCE [LARGE SCALE GENOMIC DNA]</scope>
    <source>
        <strain evidence="4">ICMP 19430</strain>
    </source>
</reference>
<name>A0ABW2RWV3_9NOCA</name>
<gene>
    <name evidence="3" type="ORF">ACFQS9_10440</name>
</gene>
<dbReference type="InterPro" id="IPR005064">
    <property type="entry name" value="BUG"/>
</dbReference>
<sequence>MKASRWAARLAGAVLAACLVGCAAVTPESGGPSVRIAVPSLAGGGYDLTARSAAAVLRDAGIADVEVFNIPGSGGIVGLSRVARESGNPDLLLMMGLGLVGTLHTLPSEYSLADITPIARLVEEPEAVLVPAASPYRSVRELLHHWSDDPAAVSIGGGSAEGGPDGMLALELADAAGVGRANLDYRRYDGGGELLPALLTGEVVAATTGISEYLDQIRSGAVRVLAVATGARSPAVDAPTLREQGVDVELTNWRGIVAPPGLSASDTEDVIGLVDALRSDPRWRDVLARNGWSDAYLTGDAFADFLVEQEARVARALGGPAS</sequence>
<protein>
    <submittedName>
        <fullName evidence="3">Bug family tripartite tricarboxylate transporter substrate binding protein</fullName>
    </submittedName>
</protein>
<dbReference type="Gene3D" id="3.40.190.10">
    <property type="entry name" value="Periplasmic binding protein-like II"/>
    <property type="match status" value="1"/>
</dbReference>
<keyword evidence="4" id="KW-1185">Reference proteome</keyword>
<comment type="caution">
    <text evidence="3">The sequence shown here is derived from an EMBL/GenBank/DDBJ whole genome shotgun (WGS) entry which is preliminary data.</text>
</comment>
<evidence type="ECO:0000313" key="3">
    <source>
        <dbReference type="EMBL" id="MFC7448306.1"/>
    </source>
</evidence>
<dbReference type="SUPFAM" id="SSF53850">
    <property type="entry name" value="Periplasmic binding protein-like II"/>
    <property type="match status" value="1"/>
</dbReference>
<evidence type="ECO:0000313" key="4">
    <source>
        <dbReference type="Proteomes" id="UP001596484"/>
    </source>
</evidence>
<accession>A0ABW2RWV3</accession>
<dbReference type="EMBL" id="JBHTCS010000012">
    <property type="protein sequence ID" value="MFC7448306.1"/>
    <property type="molecule type" value="Genomic_DNA"/>
</dbReference>
<dbReference type="InterPro" id="IPR042100">
    <property type="entry name" value="Bug_dom1"/>
</dbReference>
<keyword evidence="2" id="KW-0732">Signal</keyword>
<dbReference type="Gene3D" id="3.40.190.150">
    <property type="entry name" value="Bordetella uptake gene, domain 1"/>
    <property type="match status" value="1"/>
</dbReference>
<evidence type="ECO:0000256" key="2">
    <source>
        <dbReference type="SAM" id="SignalP"/>
    </source>
</evidence>
<dbReference type="CDD" id="cd07012">
    <property type="entry name" value="PBP2_Bug_TTT"/>
    <property type="match status" value="1"/>
</dbReference>
<proteinExistence type="inferred from homology"/>